<keyword evidence="2" id="KW-0012">Acyltransferase</keyword>
<protein>
    <submittedName>
        <fullName evidence="2">GNAT family N-acetyltransferase</fullName>
        <ecNumber evidence="2">2.3.-.-</ecNumber>
    </submittedName>
</protein>
<evidence type="ECO:0000313" key="3">
    <source>
        <dbReference type="Proteomes" id="UP001596004"/>
    </source>
</evidence>
<sequence>MTARMPDPTTLTGRFVQLEPLGPHHVPDLHAAGGNDDEVWRWMPAATPRTEEETLRVALSLVENPGIVPFAVILRRTGRAIGWTTLHDVPGFDDSLEIGWTWYGRAHWRTAVNTECKLLLLGHAFDKLGHNRVLLKTDVLNTRSQQAIARIGGVYEGTLRRHRRRPDGTWRDTVYFGILDDEWPACRERLETALDHD</sequence>
<dbReference type="Gene3D" id="3.40.630.30">
    <property type="match status" value="1"/>
</dbReference>
<dbReference type="PANTHER" id="PTHR43610:SF1">
    <property type="entry name" value="N-ACETYLTRANSFERASE DOMAIN-CONTAINING PROTEIN"/>
    <property type="match status" value="1"/>
</dbReference>
<dbReference type="InterPro" id="IPR000182">
    <property type="entry name" value="GNAT_dom"/>
</dbReference>
<feature type="domain" description="N-acetyltransferase" evidence="1">
    <location>
        <begin position="17"/>
        <end position="152"/>
    </location>
</feature>
<dbReference type="Pfam" id="PF13302">
    <property type="entry name" value="Acetyltransf_3"/>
    <property type="match status" value="1"/>
</dbReference>
<dbReference type="Proteomes" id="UP001596004">
    <property type="component" value="Unassembled WGS sequence"/>
</dbReference>
<evidence type="ECO:0000313" key="2">
    <source>
        <dbReference type="EMBL" id="MFC4531178.1"/>
    </source>
</evidence>
<dbReference type="GO" id="GO:0016746">
    <property type="term" value="F:acyltransferase activity"/>
    <property type="evidence" value="ECO:0007669"/>
    <property type="project" value="UniProtKB-KW"/>
</dbReference>
<name>A0ABV9CDT5_9ACTN</name>
<comment type="caution">
    <text evidence="2">The sequence shown here is derived from an EMBL/GenBank/DDBJ whole genome shotgun (WGS) entry which is preliminary data.</text>
</comment>
<dbReference type="InterPro" id="IPR016181">
    <property type="entry name" value="Acyl_CoA_acyltransferase"/>
</dbReference>
<dbReference type="PANTHER" id="PTHR43610">
    <property type="entry name" value="BLL6696 PROTEIN"/>
    <property type="match status" value="1"/>
</dbReference>
<accession>A0ABV9CDT5</accession>
<keyword evidence="2" id="KW-0808">Transferase</keyword>
<reference evidence="3" key="1">
    <citation type="journal article" date="2019" name="Int. J. Syst. Evol. Microbiol.">
        <title>The Global Catalogue of Microorganisms (GCM) 10K type strain sequencing project: providing services to taxonomists for standard genome sequencing and annotation.</title>
        <authorList>
            <consortium name="The Broad Institute Genomics Platform"/>
            <consortium name="The Broad Institute Genome Sequencing Center for Infectious Disease"/>
            <person name="Wu L."/>
            <person name="Ma J."/>
        </authorList>
    </citation>
    <scope>NUCLEOTIDE SEQUENCE [LARGE SCALE GENOMIC DNA]</scope>
    <source>
        <strain evidence="3">CGMCC 4.7132</strain>
    </source>
</reference>
<keyword evidence="3" id="KW-1185">Reference proteome</keyword>
<gene>
    <name evidence="2" type="ORF">ACFO60_10425</name>
</gene>
<dbReference type="RefSeq" id="WP_380839571.1">
    <property type="nucleotide sequence ID" value="NZ_JBHSFP010000005.1"/>
</dbReference>
<dbReference type="EC" id="2.3.-.-" evidence="2"/>
<proteinExistence type="predicted"/>
<evidence type="ECO:0000259" key="1">
    <source>
        <dbReference type="Pfam" id="PF13302"/>
    </source>
</evidence>
<dbReference type="SUPFAM" id="SSF55729">
    <property type="entry name" value="Acyl-CoA N-acyltransferases (Nat)"/>
    <property type="match status" value="1"/>
</dbReference>
<organism evidence="2 3">
    <name type="scientific">Sphaerisporangium dianthi</name>
    <dbReference type="NCBI Taxonomy" id="1436120"/>
    <lineage>
        <taxon>Bacteria</taxon>
        <taxon>Bacillati</taxon>
        <taxon>Actinomycetota</taxon>
        <taxon>Actinomycetes</taxon>
        <taxon>Streptosporangiales</taxon>
        <taxon>Streptosporangiaceae</taxon>
        <taxon>Sphaerisporangium</taxon>
    </lineage>
</organism>
<dbReference type="EMBL" id="JBHSFP010000005">
    <property type="protein sequence ID" value="MFC4531178.1"/>
    <property type="molecule type" value="Genomic_DNA"/>
</dbReference>